<protein>
    <submittedName>
        <fullName evidence="10 11">Methionyl-tRNA synthetase, putative</fullName>
    </submittedName>
</protein>
<dbReference type="EMBL" id="AAZO01002446">
    <property type="status" value="NOT_ANNOTATED_CDS"/>
    <property type="molecule type" value="Genomic_DNA"/>
</dbReference>
<evidence type="ECO:0000256" key="3">
    <source>
        <dbReference type="ARBA" id="ARBA00022555"/>
    </source>
</evidence>
<dbReference type="HOGENOM" id="CLU_009710_6_1_1"/>
<evidence type="ECO:0000259" key="9">
    <source>
        <dbReference type="PROSITE" id="PS50886"/>
    </source>
</evidence>
<evidence type="ECO:0000256" key="6">
    <source>
        <dbReference type="PROSITE-ProRule" id="PRU00209"/>
    </source>
</evidence>
<keyword evidence="10" id="KW-0436">Ligase</keyword>
<evidence type="ECO:0000313" key="12">
    <source>
        <dbReference type="Proteomes" id="UP000009046"/>
    </source>
</evidence>
<evidence type="ECO:0000256" key="2">
    <source>
        <dbReference type="ARBA" id="ARBA00022490"/>
    </source>
</evidence>
<dbReference type="STRING" id="121224.E0VHJ1"/>
<dbReference type="PROSITE" id="PS50886">
    <property type="entry name" value="TRBD"/>
    <property type="match status" value="1"/>
</dbReference>
<feature type="compositionally biased region" description="Basic and acidic residues" evidence="8">
    <location>
        <begin position="124"/>
        <end position="150"/>
    </location>
</feature>
<evidence type="ECO:0000256" key="5">
    <source>
        <dbReference type="ARBA" id="ARBA00022917"/>
    </source>
</evidence>
<reference evidence="10" key="1">
    <citation type="submission" date="2007-04" db="EMBL/GenBank/DDBJ databases">
        <title>Annotation of Pediculus humanus corporis strain USDA.</title>
        <authorList>
            <person name="Kirkness E."/>
            <person name="Hannick L."/>
            <person name="Hass B."/>
            <person name="Bruggner R."/>
            <person name="Lawson D."/>
            <person name="Bidwell S."/>
            <person name="Joardar V."/>
            <person name="Caler E."/>
            <person name="Walenz B."/>
            <person name="Inman J."/>
            <person name="Schobel S."/>
            <person name="Galinsky K."/>
            <person name="Amedeo P."/>
            <person name="Strausberg R."/>
        </authorList>
    </citation>
    <scope>NUCLEOTIDE SEQUENCE</scope>
    <source>
        <strain evidence="10">USDA</strain>
    </source>
</reference>
<keyword evidence="4 6" id="KW-0694">RNA-binding</keyword>
<evidence type="ECO:0000256" key="7">
    <source>
        <dbReference type="SAM" id="Coils"/>
    </source>
</evidence>
<dbReference type="eggNOG" id="KOG2241">
    <property type="taxonomic scope" value="Eukaryota"/>
</dbReference>
<dbReference type="KEGG" id="phu:Phum_PHUM212240"/>
<evidence type="ECO:0000256" key="1">
    <source>
        <dbReference type="ARBA" id="ARBA00004496"/>
    </source>
</evidence>
<sequence length="330" mass="36727">MSASNFLKFVFNKFRLKPLQSMASLDTVQRLETRATQVENLISALKTEVVELQKAAAFCQQNMQKINVNTVEEIKLENDKLRREIEIWKGRLIQAETKLGIEQVLTPTITKKETSAEPPPKVTQEPKEKEKSVEKKKPEKVKAADDESKKASSKQQPTKGKKEDELPVDVRRLDIRVGKIINVKKHPDADSLYVEEVDVGEDKPRTVVSGLVKYVPIEEMQNRMVVALCNLKPAKMRGVTSEAMVLCASTPEKVEVLTPPPGSCPGDRITVEGYPGDPDPVLNPKKKIFETVAPDLKTDGKKIATYKGVPFSVTGKGVVTTQSLIEVQIK</sequence>
<dbReference type="CDD" id="cd02799">
    <property type="entry name" value="tRNA_bind_EMAP-II_like"/>
    <property type="match status" value="1"/>
</dbReference>
<dbReference type="Gene3D" id="2.40.50.140">
    <property type="entry name" value="Nucleic acid-binding proteins"/>
    <property type="match status" value="1"/>
</dbReference>
<name>E0VHJ1_PEDHC</name>
<keyword evidence="3 6" id="KW-0820">tRNA-binding</keyword>
<reference evidence="11" key="3">
    <citation type="submission" date="2020-05" db="UniProtKB">
        <authorList>
            <consortium name="EnsemblMetazoa"/>
        </authorList>
    </citation>
    <scope>IDENTIFICATION</scope>
    <source>
        <strain evidence="11">USDA</strain>
    </source>
</reference>
<reference evidence="10" key="2">
    <citation type="submission" date="2007-04" db="EMBL/GenBank/DDBJ databases">
        <title>The genome of the human body louse.</title>
        <authorList>
            <consortium name="The Human Body Louse Genome Consortium"/>
            <person name="Kirkness E."/>
            <person name="Walenz B."/>
            <person name="Hass B."/>
            <person name="Bruggner R."/>
            <person name="Strausberg R."/>
        </authorList>
    </citation>
    <scope>NUCLEOTIDE SEQUENCE</scope>
    <source>
        <strain evidence="10">USDA</strain>
    </source>
</reference>
<feature type="domain" description="TRNA-binding" evidence="9">
    <location>
        <begin position="169"/>
        <end position="270"/>
    </location>
</feature>
<dbReference type="GO" id="GO:0004812">
    <property type="term" value="F:aminoacyl-tRNA ligase activity"/>
    <property type="evidence" value="ECO:0007669"/>
    <property type="project" value="UniProtKB-KW"/>
</dbReference>
<dbReference type="GO" id="GO:0006412">
    <property type="term" value="P:translation"/>
    <property type="evidence" value="ECO:0007669"/>
    <property type="project" value="UniProtKB-KW"/>
</dbReference>
<dbReference type="InParanoid" id="E0VHJ1"/>
<comment type="subcellular location">
    <subcellularLocation>
        <location evidence="1">Cytoplasm</location>
    </subcellularLocation>
</comment>
<dbReference type="OMA" id="NDECIAT"/>
<evidence type="ECO:0000256" key="4">
    <source>
        <dbReference type="ARBA" id="ARBA00022884"/>
    </source>
</evidence>
<dbReference type="InterPro" id="IPR012340">
    <property type="entry name" value="NA-bd_OB-fold"/>
</dbReference>
<accession>E0VHJ1</accession>
<gene>
    <name evidence="11" type="primary">8237420</name>
    <name evidence="10" type="ORF">Phum_PHUM212240</name>
</gene>
<dbReference type="FunFam" id="2.40.50.140:FF:000047">
    <property type="entry name" value="tyrosine--tRNA ligase, cytoplasmic isoform X2"/>
    <property type="match status" value="1"/>
</dbReference>
<dbReference type="VEuPathDB" id="VectorBase:PHUM212240"/>
<dbReference type="Proteomes" id="UP000009046">
    <property type="component" value="Unassembled WGS sequence"/>
</dbReference>
<dbReference type="GO" id="GO:0000049">
    <property type="term" value="F:tRNA binding"/>
    <property type="evidence" value="ECO:0007669"/>
    <property type="project" value="UniProtKB-UniRule"/>
</dbReference>
<evidence type="ECO:0000256" key="8">
    <source>
        <dbReference type="SAM" id="MobiDB-lite"/>
    </source>
</evidence>
<dbReference type="CTD" id="8237420"/>
<feature type="region of interest" description="Disordered" evidence="8">
    <location>
        <begin position="110"/>
        <end position="166"/>
    </location>
</feature>
<dbReference type="OrthoDB" id="197206at2759"/>
<dbReference type="GO" id="GO:0005737">
    <property type="term" value="C:cytoplasm"/>
    <property type="evidence" value="ECO:0007669"/>
    <property type="project" value="UniProtKB-SubCell"/>
</dbReference>
<evidence type="ECO:0000313" key="10">
    <source>
        <dbReference type="EMBL" id="EEB12877.1"/>
    </source>
</evidence>
<dbReference type="InterPro" id="IPR051270">
    <property type="entry name" value="Tyrosine-tRNA_ligase_regulator"/>
</dbReference>
<evidence type="ECO:0000313" key="11">
    <source>
        <dbReference type="EnsemblMetazoa" id="PHUM212240-PA"/>
    </source>
</evidence>
<dbReference type="GeneID" id="8237420"/>
<dbReference type="Pfam" id="PF01588">
    <property type="entry name" value="tRNA_bind"/>
    <property type="match status" value="1"/>
</dbReference>
<dbReference type="SUPFAM" id="SSF50249">
    <property type="entry name" value="Nucleic acid-binding proteins"/>
    <property type="match status" value="1"/>
</dbReference>
<organism>
    <name type="scientific">Pediculus humanus subsp. corporis</name>
    <name type="common">Body louse</name>
    <dbReference type="NCBI Taxonomy" id="121224"/>
    <lineage>
        <taxon>Eukaryota</taxon>
        <taxon>Metazoa</taxon>
        <taxon>Ecdysozoa</taxon>
        <taxon>Arthropoda</taxon>
        <taxon>Hexapoda</taxon>
        <taxon>Insecta</taxon>
        <taxon>Pterygota</taxon>
        <taxon>Neoptera</taxon>
        <taxon>Paraneoptera</taxon>
        <taxon>Psocodea</taxon>
        <taxon>Troctomorpha</taxon>
        <taxon>Phthiraptera</taxon>
        <taxon>Anoplura</taxon>
        <taxon>Pediculidae</taxon>
        <taxon>Pediculus</taxon>
    </lineage>
</organism>
<keyword evidence="10" id="KW-0030">Aminoacyl-tRNA synthetase</keyword>
<dbReference type="EMBL" id="DS235171">
    <property type="protein sequence ID" value="EEB12877.1"/>
    <property type="molecule type" value="Genomic_DNA"/>
</dbReference>
<dbReference type="EnsemblMetazoa" id="PHUM212240-RA">
    <property type="protein sequence ID" value="PHUM212240-PA"/>
    <property type="gene ID" value="PHUM212240"/>
</dbReference>
<dbReference type="PANTHER" id="PTHR11586:SF33">
    <property type="entry name" value="AMINOACYL TRNA SYNTHASE COMPLEX-INTERACTING MULTIFUNCTIONAL PROTEIN 1"/>
    <property type="match status" value="1"/>
</dbReference>
<dbReference type="FunCoup" id="E0VHJ1">
    <property type="interactions" value="1722"/>
</dbReference>
<dbReference type="InterPro" id="IPR002547">
    <property type="entry name" value="tRNA-bd_dom"/>
</dbReference>
<feature type="coiled-coil region" evidence="7">
    <location>
        <begin position="28"/>
        <end position="98"/>
    </location>
</feature>
<dbReference type="PANTHER" id="PTHR11586">
    <property type="entry name" value="TRNA-AMINOACYLATION COFACTOR ARC1 FAMILY MEMBER"/>
    <property type="match status" value="1"/>
</dbReference>
<keyword evidence="5" id="KW-0648">Protein biosynthesis</keyword>
<dbReference type="RefSeq" id="XP_002425615.1">
    <property type="nucleotide sequence ID" value="XM_002425570.1"/>
</dbReference>
<proteinExistence type="predicted"/>
<keyword evidence="2" id="KW-0963">Cytoplasm</keyword>
<dbReference type="AlphaFoldDB" id="E0VHJ1"/>
<keyword evidence="12" id="KW-1185">Reference proteome</keyword>
<keyword evidence="7" id="KW-0175">Coiled coil</keyword>